<dbReference type="InterPro" id="IPR001525">
    <property type="entry name" value="C5_MeTfrase"/>
</dbReference>
<protein>
    <submittedName>
        <fullName evidence="6">DNA methyltransferase 3b</fullName>
    </submittedName>
</protein>
<dbReference type="AlphaFoldDB" id="A0A1Y1HXN8"/>
<dbReference type="Proteomes" id="UP000054558">
    <property type="component" value="Unassembled WGS sequence"/>
</dbReference>
<dbReference type="Pfam" id="PF00145">
    <property type="entry name" value="DNA_methylase"/>
    <property type="match status" value="1"/>
</dbReference>
<feature type="region of interest" description="Disordered" evidence="5">
    <location>
        <begin position="1"/>
        <end position="74"/>
    </location>
</feature>
<evidence type="ECO:0000256" key="1">
    <source>
        <dbReference type="ARBA" id="ARBA00022603"/>
    </source>
</evidence>
<evidence type="ECO:0000313" key="6">
    <source>
        <dbReference type="EMBL" id="GAQ83430.1"/>
    </source>
</evidence>
<accession>A0A1Y1HXN8</accession>
<evidence type="ECO:0000256" key="4">
    <source>
        <dbReference type="PROSITE-ProRule" id="PRU01016"/>
    </source>
</evidence>
<sequence>MANNEERAPATPVEDDADDNFSDLNVDEEEENPQDPAATGQRQRNRRNRHRRRGRRNNHAGATTKAPADNDIYNPANPRLAALLSSLPGSYYSDRSQGTYRSPRIDNTGPRPAMLINGQVLHNLVLDCGADVVLVGPRTAAKLKLTADKVRKNAIEIRVASGETVHMDETIEPVDFVLNPGTPHETTVWAKIIIVRGDLPDTLIGMSVMGPPGIRPDYYKQVVTYYVNWWEPHAREAHLPCFLPVNYDRPGASGASCACTPLAYSAASTSTGANNTPELAPGAPIPYNKLLQIPSPNLDKPFEIENARFRMWHYEKHMMPEMTDLYERSKERLADPPPNQRPVTVEAYQHLRPLDTSMLDLRGPLAKNGPGLVVLELFSGIMASTEALVRTGVKIQHVYACENEAKTRAVAEERLRVLSATRPEQLSAEAFADCHAFLPQDVRTITRQHIENMQKPDLVIVGFPCQGFSRASDAPKGLRDPRTQLFEEALRVIHLIWRIHGPCGYLFENVDAADHPNRDVRREYTEVVQAVLGKGFVFDAVAVGSYAHRNRRWWTNLVPGHLVEEMADKKFKRRPPGQRVQDILELGHTAKVARHAQASGSVTVNIPGQTIKAFATFVSLANSHAYRVGQQSMVLDRANREQEPTALERERAMGFMENTTAAPTDRIKEADRRRLLGSTMDMHALTFLVGCIQVFQQAFFAD</sequence>
<evidence type="ECO:0000313" key="7">
    <source>
        <dbReference type="Proteomes" id="UP000054558"/>
    </source>
</evidence>
<reference evidence="6 7" key="1">
    <citation type="journal article" date="2014" name="Nat. Commun.">
        <title>Klebsormidium flaccidum genome reveals primary factors for plant terrestrial adaptation.</title>
        <authorList>
            <person name="Hori K."/>
            <person name="Maruyama F."/>
            <person name="Fujisawa T."/>
            <person name="Togashi T."/>
            <person name="Yamamoto N."/>
            <person name="Seo M."/>
            <person name="Sato S."/>
            <person name="Yamada T."/>
            <person name="Mori H."/>
            <person name="Tajima N."/>
            <person name="Moriyama T."/>
            <person name="Ikeuchi M."/>
            <person name="Watanabe M."/>
            <person name="Wada H."/>
            <person name="Kobayashi K."/>
            <person name="Saito M."/>
            <person name="Masuda T."/>
            <person name="Sasaki-Sekimoto Y."/>
            <person name="Mashiguchi K."/>
            <person name="Awai K."/>
            <person name="Shimojima M."/>
            <person name="Masuda S."/>
            <person name="Iwai M."/>
            <person name="Nobusawa T."/>
            <person name="Narise T."/>
            <person name="Kondo S."/>
            <person name="Saito H."/>
            <person name="Sato R."/>
            <person name="Murakawa M."/>
            <person name="Ihara Y."/>
            <person name="Oshima-Yamada Y."/>
            <person name="Ohtaka K."/>
            <person name="Satoh M."/>
            <person name="Sonobe K."/>
            <person name="Ishii M."/>
            <person name="Ohtani R."/>
            <person name="Kanamori-Sato M."/>
            <person name="Honoki R."/>
            <person name="Miyazaki D."/>
            <person name="Mochizuki H."/>
            <person name="Umetsu J."/>
            <person name="Higashi K."/>
            <person name="Shibata D."/>
            <person name="Kamiya Y."/>
            <person name="Sato N."/>
            <person name="Nakamura Y."/>
            <person name="Tabata S."/>
            <person name="Ida S."/>
            <person name="Kurokawa K."/>
            <person name="Ohta H."/>
        </authorList>
    </citation>
    <scope>NUCLEOTIDE SEQUENCE [LARGE SCALE GENOMIC DNA]</scope>
    <source>
        <strain evidence="6 7">NIES-2285</strain>
    </source>
</reference>
<dbReference type="Gene3D" id="2.40.70.10">
    <property type="entry name" value="Acid Proteases"/>
    <property type="match status" value="1"/>
</dbReference>
<organism evidence="6 7">
    <name type="scientific">Klebsormidium nitens</name>
    <name type="common">Green alga</name>
    <name type="synonym">Ulothrix nitens</name>
    <dbReference type="NCBI Taxonomy" id="105231"/>
    <lineage>
        <taxon>Eukaryota</taxon>
        <taxon>Viridiplantae</taxon>
        <taxon>Streptophyta</taxon>
        <taxon>Klebsormidiophyceae</taxon>
        <taxon>Klebsormidiales</taxon>
        <taxon>Klebsormidiaceae</taxon>
        <taxon>Klebsormidium</taxon>
    </lineage>
</organism>
<dbReference type="Gene3D" id="3.40.50.150">
    <property type="entry name" value="Vaccinia Virus protein VP39"/>
    <property type="match status" value="1"/>
</dbReference>
<evidence type="ECO:0000256" key="3">
    <source>
        <dbReference type="ARBA" id="ARBA00022691"/>
    </source>
</evidence>
<evidence type="ECO:0000256" key="5">
    <source>
        <dbReference type="SAM" id="MobiDB-lite"/>
    </source>
</evidence>
<keyword evidence="7" id="KW-1185">Reference proteome</keyword>
<dbReference type="GO" id="GO:0008168">
    <property type="term" value="F:methyltransferase activity"/>
    <property type="evidence" value="ECO:0007669"/>
    <property type="project" value="UniProtKB-KW"/>
</dbReference>
<comment type="similarity">
    <text evidence="4">Belongs to the class I-like SAM-binding methyltransferase superfamily. C5-methyltransferase family.</text>
</comment>
<dbReference type="GO" id="GO:0032259">
    <property type="term" value="P:methylation"/>
    <property type="evidence" value="ECO:0007669"/>
    <property type="project" value="UniProtKB-KW"/>
</dbReference>
<feature type="active site" evidence="4">
    <location>
        <position position="465"/>
    </location>
</feature>
<dbReference type="InterPro" id="IPR021109">
    <property type="entry name" value="Peptidase_aspartic_dom_sf"/>
</dbReference>
<dbReference type="InterPro" id="IPR029063">
    <property type="entry name" value="SAM-dependent_MTases_sf"/>
</dbReference>
<feature type="compositionally biased region" description="Acidic residues" evidence="5">
    <location>
        <begin position="13"/>
        <end position="33"/>
    </location>
</feature>
<dbReference type="PROSITE" id="PS00094">
    <property type="entry name" value="C5_MTASE_1"/>
    <property type="match status" value="1"/>
</dbReference>
<proteinExistence type="inferred from homology"/>
<keyword evidence="3 4" id="KW-0949">S-adenosyl-L-methionine</keyword>
<dbReference type="CDD" id="cd00303">
    <property type="entry name" value="retropepsin_like"/>
    <property type="match status" value="1"/>
</dbReference>
<evidence type="ECO:0000256" key="2">
    <source>
        <dbReference type="ARBA" id="ARBA00022679"/>
    </source>
</evidence>
<dbReference type="STRING" id="105231.A0A1Y1HXN8"/>
<dbReference type="OrthoDB" id="2020354at2759"/>
<dbReference type="EMBL" id="DF237096">
    <property type="protein sequence ID" value="GAQ83430.1"/>
    <property type="molecule type" value="Genomic_DNA"/>
</dbReference>
<dbReference type="SUPFAM" id="SSF50630">
    <property type="entry name" value="Acid proteases"/>
    <property type="match status" value="1"/>
</dbReference>
<keyword evidence="1 4" id="KW-0489">Methyltransferase</keyword>
<feature type="compositionally biased region" description="Basic residues" evidence="5">
    <location>
        <begin position="43"/>
        <end position="58"/>
    </location>
</feature>
<dbReference type="InterPro" id="IPR018117">
    <property type="entry name" value="C5_DNA_meth_AS"/>
</dbReference>
<keyword evidence="2 4" id="KW-0808">Transferase</keyword>
<dbReference type="PROSITE" id="PS51679">
    <property type="entry name" value="SAM_MT_C5"/>
    <property type="match status" value="1"/>
</dbReference>
<dbReference type="SUPFAM" id="SSF53335">
    <property type="entry name" value="S-adenosyl-L-methionine-dependent methyltransferases"/>
    <property type="match status" value="1"/>
</dbReference>
<dbReference type="Pfam" id="PF13650">
    <property type="entry name" value="Asp_protease_2"/>
    <property type="match status" value="1"/>
</dbReference>
<gene>
    <name evidence="6" type="ORF">KFL_001470270</name>
</gene>
<name>A0A1Y1HXN8_KLENI</name>